<comment type="caution">
    <text evidence="1">The sequence shown here is derived from an EMBL/GenBank/DDBJ whole genome shotgun (WGS) entry which is preliminary data.</text>
</comment>
<evidence type="ECO:0008006" key="3">
    <source>
        <dbReference type="Google" id="ProtNLM"/>
    </source>
</evidence>
<sequence length="543" mass="61236">MAMGKTSKLAIGVVLLGIVTALGIVWAKNRIRNLIQAEIIHFNDTKPYTFTFDDLDFSLFKSSAKFQNLTITPDSVSTAGDILDSFEHPHIFVQSLQMEGLDVWAILIRKHLILEDIAIDGIEIMYQKNADTNTGPSRPIEKGTPKTILLDKLKEIKLGRFSVDDFSFTLTGVNKDTLASYMLKEFEVDGIRLQRQSHVPGLFSINTDDLSLRLSNQRLGLAQKEYDLQLGNVQFNAKMGLLKMNDVSYVPMLSKEDLGSKYRYNTTIMESRIPKVSIYGLAIEKLFFNKGVHLDSVILENPEFIVYKDMSKPWNKNKRPKLLSELLRDIEDRFHFKSIILKQASLDYTEKTENQGKLLNVPMRNLDLTMSKIEQTKNGSTLDISMGCTVFENLSLALALSFPNPNSSDDFYFKGSTGSTTFQSFNPVLLPTSGIKFEKGDLMEMTFKGHANSSRAEGDLTMLYNNLQATVLKKNQTEKNKTISFLANQAVRSSNPSRSGKTMVGAIDFDRVEYKGFGNFLFKSIESGIINSVYPFGNRKRKK</sequence>
<protein>
    <recommendedName>
        <fullName evidence="3">DUF748 domain-containing protein</fullName>
    </recommendedName>
</protein>
<dbReference type="AlphaFoldDB" id="A0A3B0C9S6"/>
<keyword evidence="2" id="KW-1185">Reference proteome</keyword>
<evidence type="ECO:0000313" key="2">
    <source>
        <dbReference type="Proteomes" id="UP000276603"/>
    </source>
</evidence>
<proteinExistence type="predicted"/>
<gene>
    <name evidence="1" type="ORF">D7Z94_10525</name>
</gene>
<name>A0A3B0C9S6_9FLAO</name>
<reference evidence="1 2" key="1">
    <citation type="submission" date="2018-10" db="EMBL/GenBank/DDBJ databases">
        <title>Ulvibacterium marinum gen. nov., sp. nov., a novel marine bacterium of the family Flavobacteriaceae, isolated from a culture of the green alga Ulva prolifera.</title>
        <authorList>
            <person name="Zhang Z."/>
        </authorList>
    </citation>
    <scope>NUCLEOTIDE SEQUENCE [LARGE SCALE GENOMIC DNA]</scope>
    <source>
        <strain evidence="1 2">CCMM003</strain>
    </source>
</reference>
<accession>A0A3B0C9S6</accession>
<dbReference type="Proteomes" id="UP000276603">
    <property type="component" value="Unassembled WGS sequence"/>
</dbReference>
<organism evidence="1 2">
    <name type="scientific">Ulvibacterium marinum</name>
    <dbReference type="NCBI Taxonomy" id="2419782"/>
    <lineage>
        <taxon>Bacteria</taxon>
        <taxon>Pseudomonadati</taxon>
        <taxon>Bacteroidota</taxon>
        <taxon>Flavobacteriia</taxon>
        <taxon>Flavobacteriales</taxon>
        <taxon>Flavobacteriaceae</taxon>
        <taxon>Ulvibacterium</taxon>
    </lineage>
</organism>
<evidence type="ECO:0000313" key="1">
    <source>
        <dbReference type="EMBL" id="RKN81358.1"/>
    </source>
</evidence>
<dbReference type="EMBL" id="RBCJ01000002">
    <property type="protein sequence ID" value="RKN81358.1"/>
    <property type="molecule type" value="Genomic_DNA"/>
</dbReference>